<feature type="compositionally biased region" description="Polar residues" evidence="1">
    <location>
        <begin position="223"/>
        <end position="234"/>
    </location>
</feature>
<feature type="compositionally biased region" description="Basic residues" evidence="1">
    <location>
        <begin position="187"/>
        <end position="212"/>
    </location>
</feature>
<feature type="region of interest" description="Disordered" evidence="1">
    <location>
        <begin position="78"/>
        <end position="106"/>
    </location>
</feature>
<reference evidence="2 3" key="1">
    <citation type="journal article" date="2016" name="Mol. Biol. Evol.">
        <title>Comparative Genomics of Early-Diverging Mushroom-Forming Fungi Provides Insights into the Origins of Lignocellulose Decay Capabilities.</title>
        <authorList>
            <person name="Nagy L.G."/>
            <person name="Riley R."/>
            <person name="Tritt A."/>
            <person name="Adam C."/>
            <person name="Daum C."/>
            <person name="Floudas D."/>
            <person name="Sun H."/>
            <person name="Yadav J.S."/>
            <person name="Pangilinan J."/>
            <person name="Larsson K.H."/>
            <person name="Matsuura K."/>
            <person name="Barry K."/>
            <person name="Labutti K."/>
            <person name="Kuo R."/>
            <person name="Ohm R.A."/>
            <person name="Bhattacharya S.S."/>
            <person name="Shirouzu T."/>
            <person name="Yoshinaga Y."/>
            <person name="Martin F.M."/>
            <person name="Grigoriev I.V."/>
            <person name="Hibbett D.S."/>
        </authorList>
    </citation>
    <scope>NUCLEOTIDE SEQUENCE [LARGE SCALE GENOMIC DNA]</scope>
    <source>
        <strain evidence="2 3">HHB12733</strain>
    </source>
</reference>
<protein>
    <submittedName>
        <fullName evidence="2">Uncharacterized protein</fullName>
    </submittedName>
</protein>
<dbReference type="EMBL" id="KV423970">
    <property type="protein sequence ID" value="KZT56968.1"/>
    <property type="molecule type" value="Genomic_DNA"/>
</dbReference>
<feature type="region of interest" description="Disordered" evidence="1">
    <location>
        <begin position="135"/>
        <end position="166"/>
    </location>
</feature>
<evidence type="ECO:0000313" key="2">
    <source>
        <dbReference type="EMBL" id="KZT56968.1"/>
    </source>
</evidence>
<dbReference type="AlphaFoldDB" id="A0A165FMU5"/>
<evidence type="ECO:0000313" key="3">
    <source>
        <dbReference type="Proteomes" id="UP000076842"/>
    </source>
</evidence>
<evidence type="ECO:0000256" key="1">
    <source>
        <dbReference type="SAM" id="MobiDB-lite"/>
    </source>
</evidence>
<keyword evidence="3" id="KW-1185">Reference proteome</keyword>
<feature type="region of interest" description="Disordered" evidence="1">
    <location>
        <begin position="187"/>
        <end position="234"/>
    </location>
</feature>
<accession>A0A165FMU5</accession>
<gene>
    <name evidence="2" type="ORF">CALCODRAFT_298411</name>
</gene>
<feature type="compositionally biased region" description="Pro residues" evidence="1">
    <location>
        <begin position="314"/>
        <end position="326"/>
    </location>
</feature>
<dbReference type="Proteomes" id="UP000076842">
    <property type="component" value="Unassembled WGS sequence"/>
</dbReference>
<feature type="region of interest" description="Disordered" evidence="1">
    <location>
        <begin position="312"/>
        <end position="359"/>
    </location>
</feature>
<dbReference type="InParanoid" id="A0A165FMU5"/>
<name>A0A165FMU5_9BASI</name>
<organism evidence="2 3">
    <name type="scientific">Calocera cornea HHB12733</name>
    <dbReference type="NCBI Taxonomy" id="1353952"/>
    <lineage>
        <taxon>Eukaryota</taxon>
        <taxon>Fungi</taxon>
        <taxon>Dikarya</taxon>
        <taxon>Basidiomycota</taxon>
        <taxon>Agaricomycotina</taxon>
        <taxon>Dacrymycetes</taxon>
        <taxon>Dacrymycetales</taxon>
        <taxon>Dacrymycetaceae</taxon>
        <taxon>Calocera</taxon>
    </lineage>
</organism>
<feature type="compositionally biased region" description="Low complexity" evidence="1">
    <location>
        <begin position="327"/>
        <end position="342"/>
    </location>
</feature>
<proteinExistence type="predicted"/>
<sequence>MRYPFPALRSWKRSSLPCRTTIIRERRRARTTHPKSPPQALLAMARRKTQSRTMVRFRRRMTSSAACPADRRRRLRAACRGKGRPSARTSCPPQLHGPLRLPGHMSPNLHLRPRRLGMKCPLPLLRRPGGARTALRSAPWPLSPPPRRTVSPRWATSQLRHPRSTLPVRSTTSLVLRAAGALRLRPLRRSRCGARPARPHPRRRQPRSRRLPRPPCSLRASLGSSARQSVTSPRTCSVLRPVFQRRALRRWLSQPSLSRLHRLQRPSRPWELLRWPLLRSQGRTPGRRLWTMTATRSRSRLSMPTRTLKRALAPQPPMQPLLPPLMPRLQPRRPTLTPGTVLSPPPPPSRLLPRRGAQS</sequence>